<evidence type="ECO:0000313" key="2">
    <source>
        <dbReference type="EMBL" id="GBF57173.1"/>
    </source>
</evidence>
<reference evidence="2 3" key="1">
    <citation type="journal article" date="2018" name="Genome Announc.">
        <title>Draft Genome Sequence of "Candidatus Phycosocius bacilliformis," an Alphaproteobacterial Ectosymbiont of the Hydrocarbon-Producing Green Alga Botryococcus braunii.</title>
        <authorList>
            <person name="Tanabe Y."/>
            <person name="Yamaguchi H."/>
            <person name="Watanabe M.M."/>
        </authorList>
    </citation>
    <scope>NUCLEOTIDE SEQUENCE [LARGE SCALE GENOMIC DNA]</scope>
    <source>
        <strain evidence="2 3">BOTRYCO-2</strain>
    </source>
</reference>
<feature type="transmembrane region" description="Helical" evidence="1">
    <location>
        <begin position="360"/>
        <end position="384"/>
    </location>
</feature>
<feature type="transmembrane region" description="Helical" evidence="1">
    <location>
        <begin position="70"/>
        <end position="91"/>
    </location>
</feature>
<feature type="transmembrane region" description="Helical" evidence="1">
    <location>
        <begin position="325"/>
        <end position="348"/>
    </location>
</feature>
<feature type="transmembrane region" description="Helical" evidence="1">
    <location>
        <begin position="431"/>
        <end position="452"/>
    </location>
</feature>
<keyword evidence="1" id="KW-1133">Transmembrane helix</keyword>
<protein>
    <submittedName>
        <fullName evidence="2">Uncharacterized protein</fullName>
    </submittedName>
</protein>
<dbReference type="EMBL" id="BFBR01000002">
    <property type="protein sequence ID" value="GBF57173.1"/>
    <property type="molecule type" value="Genomic_DNA"/>
</dbReference>
<feature type="transmembrane region" description="Helical" evidence="1">
    <location>
        <begin position="36"/>
        <end position="58"/>
    </location>
</feature>
<feature type="transmembrane region" description="Helical" evidence="1">
    <location>
        <begin position="405"/>
        <end position="425"/>
    </location>
</feature>
<proteinExistence type="predicted"/>
<dbReference type="Proteomes" id="UP000245086">
    <property type="component" value="Unassembled WGS sequence"/>
</dbReference>
<feature type="transmembrane region" description="Helical" evidence="1">
    <location>
        <begin position="473"/>
        <end position="492"/>
    </location>
</feature>
<feature type="transmembrane region" description="Helical" evidence="1">
    <location>
        <begin position="125"/>
        <end position="146"/>
    </location>
</feature>
<keyword evidence="3" id="KW-1185">Reference proteome</keyword>
<accession>A0A2P2E7Y5</accession>
<keyword evidence="1" id="KW-0812">Transmembrane</keyword>
<keyword evidence="1" id="KW-0472">Membrane</keyword>
<name>A0A2P2E7Y5_9PROT</name>
<sequence length="550" mass="59669">MITDKLFVPGSILWLARHQVRLSWRLGRMGKRLPGWMKPIFTLGFVGLLSVAMGYNVAEILRESGDDLTGIQTTAGAIVLTLVMSGISMNLMGSFMTMTEKGDLDLLLSSPLPPHRFVAARLMAATWRSFCIYTGFAIIFFAASIVTVSPMFASIFVVVAGIALFDSAITYLIARQALLWFGLRKGRMVTVGLGAVGVISGLLGYQMITASGSLGRLAEHDRDPSSLLNHFHDSVVGFTSNFGWLGSTVLGNWLGALVILGIGVASFILVLAYVGQRFDHDVAALNGQSDHGPKRAAKVSAKRFRRSPVMMVFHKEWLSLIRDPLFFSQLVVPLFTMVPFIGFIWTAIQHPEDQAEMGPVLGSVFAGITVFNVTMLTSSLAWLVASVEEARDLLQASPMEPRVIIQGKILAASAPAIIELILITILTTWTWPHAAVSVFVMGMAACAGACMVEFSRPRPTKRPRMTQRPDRSLIVVLYVLAIGLLWAVAAGLAAAAQLWWILPAVGALTMSYLAWATRPRDLSSIPVHQPLVADAVGLPGGPWRTEPDPS</sequence>
<comment type="caution">
    <text evidence="2">The sequence shown here is derived from an EMBL/GenBank/DDBJ whole genome shotgun (WGS) entry which is preliminary data.</text>
</comment>
<evidence type="ECO:0000313" key="3">
    <source>
        <dbReference type="Proteomes" id="UP000245086"/>
    </source>
</evidence>
<feature type="transmembrane region" description="Helical" evidence="1">
    <location>
        <begin position="253"/>
        <end position="274"/>
    </location>
</feature>
<evidence type="ECO:0000256" key="1">
    <source>
        <dbReference type="SAM" id="Phobius"/>
    </source>
</evidence>
<gene>
    <name evidence="2" type="ORF">PbB2_00833</name>
</gene>
<feature type="transmembrane region" description="Helical" evidence="1">
    <location>
        <begin position="498"/>
        <end position="515"/>
    </location>
</feature>
<feature type="transmembrane region" description="Helical" evidence="1">
    <location>
        <begin position="152"/>
        <end position="174"/>
    </location>
</feature>
<dbReference type="AlphaFoldDB" id="A0A2P2E7Y5"/>
<feature type="transmembrane region" description="Helical" evidence="1">
    <location>
        <begin position="186"/>
        <end position="208"/>
    </location>
</feature>
<organism evidence="2 3">
    <name type="scientific">Candidatus Phycosocius bacilliformis</name>
    <dbReference type="NCBI Taxonomy" id="1445552"/>
    <lineage>
        <taxon>Bacteria</taxon>
        <taxon>Pseudomonadati</taxon>
        <taxon>Pseudomonadota</taxon>
        <taxon>Alphaproteobacteria</taxon>
        <taxon>Caulobacterales</taxon>
        <taxon>Caulobacterales incertae sedis</taxon>
        <taxon>Candidatus Phycosocius</taxon>
    </lineage>
</organism>